<organism evidence="2 3">
    <name type="scientific">Aureobasidium namibiae CBS 147.97</name>
    <dbReference type="NCBI Taxonomy" id="1043004"/>
    <lineage>
        <taxon>Eukaryota</taxon>
        <taxon>Fungi</taxon>
        <taxon>Dikarya</taxon>
        <taxon>Ascomycota</taxon>
        <taxon>Pezizomycotina</taxon>
        <taxon>Dothideomycetes</taxon>
        <taxon>Dothideomycetidae</taxon>
        <taxon>Dothideales</taxon>
        <taxon>Saccotheciaceae</taxon>
        <taxon>Aureobasidium</taxon>
    </lineage>
</organism>
<feature type="compositionally biased region" description="Polar residues" evidence="1">
    <location>
        <begin position="173"/>
        <end position="206"/>
    </location>
</feature>
<evidence type="ECO:0000256" key="1">
    <source>
        <dbReference type="SAM" id="MobiDB-lite"/>
    </source>
</evidence>
<feature type="region of interest" description="Disordered" evidence="1">
    <location>
        <begin position="124"/>
        <end position="150"/>
    </location>
</feature>
<sequence length="414" mass="45587">MPDSSTQLHLRHYDVYGDSKPASQLLRRVISPSPSKMSLIRQLLESIPEREREMEKEDYSKCTLRAKKGYDRRSGRSIMVFKISRPNKKKQPCGMVDCRVCGVFWRMEMEDLEKRVPGFVSEQVVPKQSLRKRLGTSPAPSTTGSTTSTLTEFTEISEISQELLGHSFDSGIPTPSSTQSSATFCDSSTASIQSTPTKSLRNSNLNGPHDLPSPSSSTTLADLSGDSKLFNGQHLPVHPSVPALNEFNLRSRRSAIFKNSAPSVVGSSSAMSTLTQFSELDTASSLSTPPSSLSSIPLTVSSARTTSTPHSPYKVIKVRKHREMTKFADGSEWIPATLARVQEYIASQGERRLPLSYRLIVARRALGGSRVGAQFEKGIRKVDLKAGVKPQTRAEVLSRGLKYFPNDGFQTQKS</sequence>
<dbReference type="Proteomes" id="UP000027730">
    <property type="component" value="Unassembled WGS sequence"/>
</dbReference>
<reference evidence="2 3" key="1">
    <citation type="journal article" date="2014" name="BMC Genomics">
        <title>Genome sequencing of four Aureobasidium pullulans varieties: biotechnological potential, stress tolerance, and description of new species.</title>
        <authorList>
            <person name="Gostin Ar C."/>
            <person name="Ohm R.A."/>
            <person name="Kogej T."/>
            <person name="Sonjak S."/>
            <person name="Turk M."/>
            <person name="Zajc J."/>
            <person name="Zalar P."/>
            <person name="Grube M."/>
            <person name="Sun H."/>
            <person name="Han J."/>
            <person name="Sharma A."/>
            <person name="Chiniquy J."/>
            <person name="Ngan C.Y."/>
            <person name="Lipzen A."/>
            <person name="Barry K."/>
            <person name="Grigoriev I.V."/>
            <person name="Gunde-Cimerman N."/>
        </authorList>
    </citation>
    <scope>NUCLEOTIDE SEQUENCE [LARGE SCALE GENOMIC DNA]</scope>
    <source>
        <strain evidence="2 3">CBS 147.97</strain>
    </source>
</reference>
<dbReference type="HOGENOM" id="CLU_745922_0_0_1"/>
<dbReference type="OrthoDB" id="3915141at2759"/>
<dbReference type="RefSeq" id="XP_013422524.1">
    <property type="nucleotide sequence ID" value="XM_013567070.1"/>
</dbReference>
<protein>
    <submittedName>
        <fullName evidence="2">Uncharacterized protein</fullName>
    </submittedName>
</protein>
<accession>A0A074W9N4</accession>
<gene>
    <name evidence="2" type="ORF">M436DRAFT_68198</name>
</gene>
<feature type="compositionally biased region" description="Low complexity" evidence="1">
    <location>
        <begin position="135"/>
        <end position="150"/>
    </location>
</feature>
<proteinExistence type="predicted"/>
<evidence type="ECO:0000313" key="3">
    <source>
        <dbReference type="Proteomes" id="UP000027730"/>
    </source>
</evidence>
<keyword evidence="3" id="KW-1185">Reference proteome</keyword>
<evidence type="ECO:0000313" key="2">
    <source>
        <dbReference type="EMBL" id="KEQ68334.1"/>
    </source>
</evidence>
<dbReference type="EMBL" id="KL584731">
    <property type="protein sequence ID" value="KEQ68334.1"/>
    <property type="molecule type" value="Genomic_DNA"/>
</dbReference>
<dbReference type="AlphaFoldDB" id="A0A074W9N4"/>
<name>A0A074W9N4_9PEZI</name>
<feature type="region of interest" description="Disordered" evidence="1">
    <location>
        <begin position="167"/>
        <end position="225"/>
    </location>
</feature>
<dbReference type="GeneID" id="25414358"/>